<dbReference type="AlphaFoldDB" id="M1DDH9"/>
<organism evidence="1 2">
    <name type="scientific">Solanum tuberosum</name>
    <name type="common">Potato</name>
    <dbReference type="NCBI Taxonomy" id="4113"/>
    <lineage>
        <taxon>Eukaryota</taxon>
        <taxon>Viridiplantae</taxon>
        <taxon>Streptophyta</taxon>
        <taxon>Embryophyta</taxon>
        <taxon>Tracheophyta</taxon>
        <taxon>Spermatophyta</taxon>
        <taxon>Magnoliopsida</taxon>
        <taxon>eudicotyledons</taxon>
        <taxon>Gunneridae</taxon>
        <taxon>Pentapetalae</taxon>
        <taxon>asterids</taxon>
        <taxon>lamiids</taxon>
        <taxon>Solanales</taxon>
        <taxon>Solanaceae</taxon>
        <taxon>Solanoideae</taxon>
        <taxon>Solaneae</taxon>
        <taxon>Solanum</taxon>
    </lineage>
</organism>
<dbReference type="Gramene" id="PGSC0003DMT400087279">
    <property type="protein sequence ID" value="PGSC0003DMT400087279"/>
    <property type="gene ID" value="PGSC0003DMG400036850"/>
</dbReference>
<sequence length="167" mass="18550">MDVGGRVNPNVNPNMNTMALRWRDFTRMSPPMFFGSEVNEDPQEFVEEVYKIIDAMGVTSIDKVELAGYQLKDVAQGDLALTDIDHVSYMESDVLPPHRKEVSYLPKPRVAPRLVVATTGREDPYGYGRKRLDGGLSSLVLHNVKARPQDLPRSVVKTMSCGEGLGS</sequence>
<evidence type="ECO:0000313" key="2">
    <source>
        <dbReference type="Proteomes" id="UP000011115"/>
    </source>
</evidence>
<accession>M1DDH9</accession>
<dbReference type="InParanoid" id="M1DDH9"/>
<protein>
    <submittedName>
        <fullName evidence="1">Gag-pol polyprotein</fullName>
    </submittedName>
</protein>
<proteinExistence type="predicted"/>
<dbReference type="Proteomes" id="UP000011115">
    <property type="component" value="Unassembled WGS sequence"/>
</dbReference>
<dbReference type="EnsemblPlants" id="PGSC0003DMT400087279">
    <property type="protein sequence ID" value="PGSC0003DMT400087279"/>
    <property type="gene ID" value="PGSC0003DMG400036850"/>
</dbReference>
<reference evidence="1" key="2">
    <citation type="submission" date="2015-06" db="UniProtKB">
        <authorList>
            <consortium name="EnsemblPlants"/>
        </authorList>
    </citation>
    <scope>IDENTIFICATION</scope>
    <source>
        <strain evidence="1">DM1-3 516 R44</strain>
    </source>
</reference>
<dbReference type="HOGENOM" id="CLU_1597329_0_0_1"/>
<reference evidence="2" key="1">
    <citation type="journal article" date="2011" name="Nature">
        <title>Genome sequence and analysis of the tuber crop potato.</title>
        <authorList>
            <consortium name="The Potato Genome Sequencing Consortium"/>
        </authorList>
    </citation>
    <scope>NUCLEOTIDE SEQUENCE [LARGE SCALE GENOMIC DNA]</scope>
    <source>
        <strain evidence="2">cv. DM1-3 516 R44</strain>
    </source>
</reference>
<evidence type="ECO:0000313" key="1">
    <source>
        <dbReference type="EnsemblPlants" id="PGSC0003DMT400087279"/>
    </source>
</evidence>
<dbReference type="PaxDb" id="4113-PGSC0003DMT400087279"/>
<name>M1DDH9_SOLTU</name>
<keyword evidence="2" id="KW-1185">Reference proteome</keyword>